<evidence type="ECO:0000256" key="3">
    <source>
        <dbReference type="ARBA" id="ARBA00022694"/>
    </source>
</evidence>
<dbReference type="RefSeq" id="WP_033100844.1">
    <property type="nucleotide sequence ID" value="NZ_JACEIP010000013.1"/>
</dbReference>
<comment type="similarity">
    <text evidence="10">Belongs to the RNase Z family.</text>
</comment>
<dbReference type="InterPro" id="IPR013471">
    <property type="entry name" value="RNase_Z/BN"/>
</dbReference>
<gene>
    <name evidence="10 11" type="primary">rnz</name>
    <name evidence="11" type="ORF">H1164_10135</name>
</gene>
<dbReference type="PANTHER" id="PTHR46018">
    <property type="entry name" value="ZINC PHOSPHODIESTERASE ELAC PROTEIN 1"/>
    <property type="match status" value="1"/>
</dbReference>
<dbReference type="GO" id="GO:0042802">
    <property type="term" value="F:identical protein binding"/>
    <property type="evidence" value="ECO:0007669"/>
    <property type="project" value="UniProtKB-ARBA"/>
</dbReference>
<dbReference type="GO" id="GO:0008270">
    <property type="term" value="F:zinc ion binding"/>
    <property type="evidence" value="ECO:0007669"/>
    <property type="project" value="UniProtKB-UniRule"/>
</dbReference>
<name>A0A7W2AIZ7_9BACL</name>
<comment type="cofactor">
    <cofactor evidence="10">
        <name>Zn(2+)</name>
        <dbReference type="ChEBI" id="CHEBI:29105"/>
    </cofactor>
    <text evidence="10">Binds 2 Zn(2+) ions.</text>
</comment>
<dbReference type="NCBIfam" id="NF000801">
    <property type="entry name" value="PRK00055.1-3"/>
    <property type="match status" value="1"/>
</dbReference>
<dbReference type="FunFam" id="3.60.15.10:FF:000002">
    <property type="entry name" value="Ribonuclease Z"/>
    <property type="match status" value="1"/>
</dbReference>
<feature type="binding site" evidence="10">
    <location>
        <position position="63"/>
    </location>
    <ligand>
        <name>Zn(2+)</name>
        <dbReference type="ChEBI" id="CHEBI:29105"/>
        <label>1</label>
        <note>catalytic</note>
    </ligand>
</feature>
<comment type="caution">
    <text evidence="11">The sequence shown here is derived from an EMBL/GenBank/DDBJ whole genome shotgun (WGS) entry which is preliminary data.</text>
</comment>
<protein>
    <recommendedName>
        <fullName evidence="2 10">Ribonuclease Z</fullName>
        <shortName evidence="10">RNase Z</shortName>
        <ecNumber evidence="2 10">3.1.26.11</ecNumber>
    </recommendedName>
    <alternativeName>
        <fullName evidence="10">tRNA 3 endonuclease</fullName>
    </alternativeName>
    <alternativeName>
        <fullName evidence="10">tRNase Z</fullName>
    </alternativeName>
</protein>
<evidence type="ECO:0000256" key="10">
    <source>
        <dbReference type="HAMAP-Rule" id="MF_01818"/>
    </source>
</evidence>
<dbReference type="CDD" id="cd07717">
    <property type="entry name" value="RNaseZ_ZiPD-like_MBL-fold"/>
    <property type="match status" value="1"/>
</dbReference>
<evidence type="ECO:0000256" key="8">
    <source>
        <dbReference type="ARBA" id="ARBA00022833"/>
    </source>
</evidence>
<feature type="binding site" evidence="10">
    <location>
        <position position="65"/>
    </location>
    <ligand>
        <name>Zn(2+)</name>
        <dbReference type="ChEBI" id="CHEBI:29105"/>
        <label>1</label>
        <note>catalytic</note>
    </ligand>
</feature>
<reference evidence="11 12" key="1">
    <citation type="submission" date="2020-07" db="EMBL/GenBank/DDBJ databases">
        <authorList>
            <person name="Feng H."/>
        </authorList>
    </citation>
    <scope>NUCLEOTIDE SEQUENCE [LARGE SCALE GENOMIC DNA]</scope>
    <source>
        <strain evidence="12">s-11</strain>
    </source>
</reference>
<feature type="binding site" evidence="10">
    <location>
        <position position="68"/>
    </location>
    <ligand>
        <name>Zn(2+)</name>
        <dbReference type="ChEBI" id="CHEBI:29105"/>
        <label>2</label>
        <note>catalytic</note>
    </ligand>
</feature>
<evidence type="ECO:0000256" key="7">
    <source>
        <dbReference type="ARBA" id="ARBA00022801"/>
    </source>
</evidence>
<sequence length="314" mass="34804">MIFYFLGTGAGVPSRMRNVSSLALVMPEYGGQTWLFDCGEATQHQILVSPVKLSKVSHIWITHLHGDHLYGLPGVLGSRSFQGAETPLTVYGPPGLAEFIEISLKTSRTFLRYPLKVEEIADGSRFTEGAFSILVKKLDHGIPSFGFRLMEKEQPGRLDAKRLKEIGVPPGPVYKELKEGKTVLLPDGRHIDGKEFLSPPVPGRIIAILGDTRVTKTAFELAGNADILIHESTYRAGQEELAFSFFHSTCTQAAEVAKQSGAKRLILNHISSRFQEEDCAELLEEARSVFPQTLLAHDGFEYELPVREVKQKQT</sequence>
<organism evidence="11 12">
    <name type="scientific">Thermoactinomyces daqus</name>
    <dbReference type="NCBI Taxonomy" id="1329516"/>
    <lineage>
        <taxon>Bacteria</taxon>
        <taxon>Bacillati</taxon>
        <taxon>Bacillota</taxon>
        <taxon>Bacilli</taxon>
        <taxon>Bacillales</taxon>
        <taxon>Thermoactinomycetaceae</taxon>
        <taxon>Thermoactinomyces</taxon>
    </lineage>
</organism>
<keyword evidence="5 10" id="KW-0479">Metal-binding</keyword>
<evidence type="ECO:0000313" key="11">
    <source>
        <dbReference type="EMBL" id="MBA4543254.1"/>
    </source>
</evidence>
<comment type="subunit">
    <text evidence="1 10">Homodimer.</text>
</comment>
<evidence type="ECO:0000256" key="2">
    <source>
        <dbReference type="ARBA" id="ARBA00012477"/>
    </source>
</evidence>
<keyword evidence="8 10" id="KW-0862">Zinc</keyword>
<keyword evidence="7 10" id="KW-0378">Hydrolase</keyword>
<evidence type="ECO:0000313" key="12">
    <source>
        <dbReference type="Proteomes" id="UP000530514"/>
    </source>
</evidence>
<feature type="binding site" evidence="10">
    <location>
        <position position="67"/>
    </location>
    <ligand>
        <name>Zn(2+)</name>
        <dbReference type="ChEBI" id="CHEBI:29105"/>
        <label>2</label>
        <note>catalytic</note>
    </ligand>
</feature>
<dbReference type="OrthoDB" id="9800940at2"/>
<keyword evidence="12" id="KW-1185">Reference proteome</keyword>
<keyword evidence="6 10" id="KW-0255">Endonuclease</keyword>
<dbReference type="SUPFAM" id="SSF56281">
    <property type="entry name" value="Metallo-hydrolase/oxidoreductase"/>
    <property type="match status" value="1"/>
</dbReference>
<comment type="catalytic activity">
    <reaction evidence="10">
        <text>Endonucleolytic cleavage of RNA, removing extra 3' nucleotides from tRNA precursor, generating 3' termini of tRNAs. A 3'-hydroxy group is left at the tRNA terminus and a 5'-phosphoryl group is left at the trailer molecule.</text>
        <dbReference type="EC" id="3.1.26.11"/>
    </reaction>
</comment>
<keyword evidence="3 10" id="KW-0819">tRNA processing</keyword>
<keyword evidence="4 10" id="KW-0540">Nuclease</keyword>
<dbReference type="InterPro" id="IPR036866">
    <property type="entry name" value="RibonucZ/Hydroxyglut_hydro"/>
</dbReference>
<feature type="active site" description="Proton acceptor" evidence="10">
    <location>
        <position position="67"/>
    </location>
</feature>
<dbReference type="Gene3D" id="3.60.15.10">
    <property type="entry name" value="Ribonuclease Z/Hydroxyacylglutathione hydrolase-like"/>
    <property type="match status" value="1"/>
</dbReference>
<feature type="binding site" evidence="10">
    <location>
        <position position="211"/>
    </location>
    <ligand>
        <name>Zn(2+)</name>
        <dbReference type="ChEBI" id="CHEBI:29105"/>
        <label>1</label>
        <note>catalytic</note>
    </ligand>
</feature>
<dbReference type="PANTHER" id="PTHR46018:SF2">
    <property type="entry name" value="ZINC PHOSPHODIESTERASE ELAC PROTEIN 1"/>
    <property type="match status" value="1"/>
</dbReference>
<feature type="binding site" evidence="10">
    <location>
        <position position="140"/>
    </location>
    <ligand>
        <name>Zn(2+)</name>
        <dbReference type="ChEBI" id="CHEBI:29105"/>
        <label>1</label>
        <note>catalytic</note>
    </ligand>
</feature>
<comment type="function">
    <text evidence="9 10">Zinc phosphodiesterase, which displays some tRNA 3'-processing endonuclease activity. Probably involved in tRNA maturation, by removing a 3'-trailer from precursor tRNA.</text>
</comment>
<evidence type="ECO:0000256" key="6">
    <source>
        <dbReference type="ARBA" id="ARBA00022759"/>
    </source>
</evidence>
<dbReference type="AlphaFoldDB" id="A0A7W2AIZ7"/>
<dbReference type="EC" id="3.1.26.11" evidence="2 10"/>
<evidence type="ECO:0000256" key="5">
    <source>
        <dbReference type="ARBA" id="ARBA00022723"/>
    </source>
</evidence>
<proteinExistence type="inferred from homology"/>
<accession>A0A7W2AIZ7</accession>
<evidence type="ECO:0000256" key="9">
    <source>
        <dbReference type="ARBA" id="ARBA00057812"/>
    </source>
</evidence>
<evidence type="ECO:0000256" key="4">
    <source>
        <dbReference type="ARBA" id="ARBA00022722"/>
    </source>
</evidence>
<dbReference type="EMBL" id="JACEIP010000013">
    <property type="protein sequence ID" value="MBA4543254.1"/>
    <property type="molecule type" value="Genomic_DNA"/>
</dbReference>
<dbReference type="NCBIfam" id="TIGR02651">
    <property type="entry name" value="RNase_Z"/>
    <property type="match status" value="1"/>
</dbReference>
<dbReference type="HAMAP" id="MF_01818">
    <property type="entry name" value="RNase_Z_BN"/>
    <property type="match status" value="1"/>
</dbReference>
<dbReference type="Proteomes" id="UP000530514">
    <property type="component" value="Unassembled WGS sequence"/>
</dbReference>
<dbReference type="Pfam" id="PF23023">
    <property type="entry name" value="Anti-Pycsar_Apyc1"/>
    <property type="match status" value="1"/>
</dbReference>
<dbReference type="GO" id="GO:0042781">
    <property type="term" value="F:3'-tRNA processing endoribonuclease activity"/>
    <property type="evidence" value="ECO:0007669"/>
    <property type="project" value="UniProtKB-UniRule"/>
</dbReference>
<feature type="binding site" evidence="10">
    <location>
        <position position="269"/>
    </location>
    <ligand>
        <name>Zn(2+)</name>
        <dbReference type="ChEBI" id="CHEBI:29105"/>
        <label>2</label>
        <note>catalytic</note>
    </ligand>
</feature>
<feature type="binding site" evidence="10">
    <location>
        <position position="211"/>
    </location>
    <ligand>
        <name>Zn(2+)</name>
        <dbReference type="ChEBI" id="CHEBI:29105"/>
        <label>2</label>
        <note>catalytic</note>
    </ligand>
</feature>
<evidence type="ECO:0000256" key="1">
    <source>
        <dbReference type="ARBA" id="ARBA00011738"/>
    </source>
</evidence>